<keyword evidence="2" id="KW-0804">Transcription</keyword>
<protein>
    <recommendedName>
        <fullName evidence="3">Polycomb protein SUZ12-like zinc finger domain-containing protein</fullName>
    </recommendedName>
</protein>
<proteinExistence type="predicted"/>
<organism evidence="4 5">
    <name type="scientific">Timema podura</name>
    <name type="common">Walking stick</name>
    <dbReference type="NCBI Taxonomy" id="61482"/>
    <lineage>
        <taxon>Eukaryota</taxon>
        <taxon>Metazoa</taxon>
        <taxon>Ecdysozoa</taxon>
        <taxon>Arthropoda</taxon>
        <taxon>Hexapoda</taxon>
        <taxon>Insecta</taxon>
        <taxon>Pterygota</taxon>
        <taxon>Neoptera</taxon>
        <taxon>Polyneoptera</taxon>
        <taxon>Phasmatodea</taxon>
        <taxon>Timematodea</taxon>
        <taxon>Timematoidea</taxon>
        <taxon>Timematidae</taxon>
        <taxon>Timema</taxon>
    </lineage>
</organism>
<name>A0ABN7PRS4_TIMPD</name>
<keyword evidence="1" id="KW-0805">Transcription regulation</keyword>
<reference evidence="4" key="1">
    <citation type="submission" date="2021-03" db="EMBL/GenBank/DDBJ databases">
        <authorList>
            <person name="Tran Van P."/>
        </authorList>
    </citation>
    <scope>NUCLEOTIDE SEQUENCE</scope>
</reference>
<gene>
    <name evidence="4" type="ORF">TPAB3V08_LOCUS16383</name>
</gene>
<comment type="caution">
    <text evidence="4">The sequence shown here is derived from an EMBL/GenBank/DDBJ whole genome shotgun (WGS) entry which is preliminary data.</text>
</comment>
<feature type="domain" description="Polycomb protein SUZ12-like zinc finger" evidence="3">
    <location>
        <begin position="22"/>
        <end position="88"/>
    </location>
</feature>
<evidence type="ECO:0000259" key="3">
    <source>
        <dbReference type="Pfam" id="PF23320"/>
    </source>
</evidence>
<dbReference type="PANTHER" id="PTHR22597:SF0">
    <property type="entry name" value="POLYCOMB PROTEIN SUZ12"/>
    <property type="match status" value="1"/>
</dbReference>
<dbReference type="CDD" id="cd21750">
    <property type="entry name" value="ZnB-Zn_SUZ12"/>
    <property type="match status" value="1"/>
</dbReference>
<dbReference type="InterPro" id="IPR057540">
    <property type="entry name" value="Znf_SUZ12"/>
</dbReference>
<evidence type="ECO:0000256" key="1">
    <source>
        <dbReference type="ARBA" id="ARBA00023015"/>
    </source>
</evidence>
<evidence type="ECO:0000313" key="5">
    <source>
        <dbReference type="Proteomes" id="UP001153148"/>
    </source>
</evidence>
<accession>A0ABN7PRS4</accession>
<dbReference type="Pfam" id="PF23320">
    <property type="entry name" value="Zn_SUZ12"/>
    <property type="match status" value="1"/>
</dbReference>
<dbReference type="Proteomes" id="UP001153148">
    <property type="component" value="Unassembled WGS sequence"/>
</dbReference>
<dbReference type="PANTHER" id="PTHR22597">
    <property type="entry name" value="POLYCOMB GROUP PROTEIN"/>
    <property type="match status" value="1"/>
</dbReference>
<keyword evidence="5" id="KW-1185">Reference proteome</keyword>
<sequence>MNNNVNSSPCSNTMHARRNEEVRVVYQFVYNNNCRQQTDFFDLRCPWCSLDCGSLYPLLKHLKISHSRMTFTYVPLQQFVRIDVGINENYDTSYSGSPHDLISQPPGFAFSRNGPVRRTSVSNILVCRPKKTTPNLNEFLEVDENEFDIQRPYITGHS</sequence>
<dbReference type="EMBL" id="CAJPIN010140110">
    <property type="protein sequence ID" value="CAG2069441.1"/>
    <property type="molecule type" value="Genomic_DNA"/>
</dbReference>
<feature type="non-terminal residue" evidence="4">
    <location>
        <position position="158"/>
    </location>
</feature>
<evidence type="ECO:0000256" key="2">
    <source>
        <dbReference type="ARBA" id="ARBA00023163"/>
    </source>
</evidence>
<evidence type="ECO:0000313" key="4">
    <source>
        <dbReference type="EMBL" id="CAG2069441.1"/>
    </source>
</evidence>